<dbReference type="SUPFAM" id="SSF56176">
    <property type="entry name" value="FAD-binding/transporter-associated domain-like"/>
    <property type="match status" value="1"/>
</dbReference>
<evidence type="ECO:0000256" key="5">
    <source>
        <dbReference type="ARBA" id="ARBA00040729"/>
    </source>
</evidence>
<dbReference type="SUPFAM" id="SSF54631">
    <property type="entry name" value="CBS-domain pair"/>
    <property type="match status" value="1"/>
</dbReference>
<dbReference type="Gene3D" id="3.10.580.10">
    <property type="entry name" value="CBS-domain"/>
    <property type="match status" value="1"/>
</dbReference>
<dbReference type="PANTHER" id="PTHR22777">
    <property type="entry name" value="HEMOLYSIN-RELATED"/>
    <property type="match status" value="1"/>
</dbReference>
<dbReference type="OrthoDB" id="9797674at2"/>
<sequence>MDDKQTKNDNAEHSQTWLEKIAATILMPHSPSDFLGLVNLAVKKGTIDSESRDMIKGVLNVASSSVGDIMIPRTQMATIHAGMTSKEIIQTIVNSSHTRLPVFSENRDDILGILHTKDLLKVVLEHKDLCVDHLKPILRSAIFVPESKKLDALLRDFKTSHNHLAIVVDEYGVISGLVTIEDILEEIVGDIEDEFDQEATQILKINENEFSIDALTEIEDFNDFFDANIDDSEFDTIGGLIINKLEHLPEVGEEVNIGQFTFKVTAADKRRVRALHVIINQE</sequence>
<dbReference type="PANTHER" id="PTHR22777:SF27">
    <property type="entry name" value="MAGNESIUM AND COBALT EFFLUX PROTEIN CORC"/>
    <property type="match status" value="1"/>
</dbReference>
<keyword evidence="9" id="KW-1185">Reference proteome</keyword>
<gene>
    <name evidence="8" type="ORF">GCM10010995_23530</name>
</gene>
<evidence type="ECO:0000256" key="2">
    <source>
        <dbReference type="ARBA" id="ARBA00022737"/>
    </source>
</evidence>
<protein>
    <recommendedName>
        <fullName evidence="5">Magnesium and cobalt efflux protein CorC</fullName>
    </recommendedName>
</protein>
<evidence type="ECO:0000256" key="1">
    <source>
        <dbReference type="ARBA" id="ARBA00006337"/>
    </source>
</evidence>
<dbReference type="InterPro" id="IPR036318">
    <property type="entry name" value="FAD-bd_PCMH-like_sf"/>
</dbReference>
<dbReference type="SMART" id="SM00116">
    <property type="entry name" value="CBS"/>
    <property type="match status" value="2"/>
</dbReference>
<dbReference type="AlphaFoldDB" id="A0A8J2Z6E4"/>
<feature type="domain" description="CBS" evidence="7">
    <location>
        <begin position="137"/>
        <end position="194"/>
    </location>
</feature>
<accession>A0A8J2Z6E4</accession>
<evidence type="ECO:0000256" key="3">
    <source>
        <dbReference type="ARBA" id="ARBA00023122"/>
    </source>
</evidence>
<feature type="domain" description="CBS" evidence="7">
    <location>
        <begin position="70"/>
        <end position="129"/>
    </location>
</feature>
<dbReference type="RefSeq" id="WP_117003671.1">
    <property type="nucleotide sequence ID" value="NZ_BMJS01000035.1"/>
</dbReference>
<dbReference type="SMART" id="SM01091">
    <property type="entry name" value="CorC_HlyC"/>
    <property type="match status" value="1"/>
</dbReference>
<dbReference type="Proteomes" id="UP000636949">
    <property type="component" value="Unassembled WGS sequence"/>
</dbReference>
<dbReference type="GO" id="GO:0005886">
    <property type="term" value="C:plasma membrane"/>
    <property type="evidence" value="ECO:0007669"/>
    <property type="project" value="TreeGrafter"/>
</dbReference>
<evidence type="ECO:0000313" key="8">
    <source>
        <dbReference type="EMBL" id="GGG05318.1"/>
    </source>
</evidence>
<dbReference type="Gene3D" id="3.30.465.10">
    <property type="match status" value="1"/>
</dbReference>
<dbReference type="PROSITE" id="PS51371">
    <property type="entry name" value="CBS"/>
    <property type="match status" value="2"/>
</dbReference>
<dbReference type="InterPro" id="IPR044751">
    <property type="entry name" value="Ion_transp-like_CBS"/>
</dbReference>
<organism evidence="8 9">
    <name type="scientific">Cysteiniphilum litorale</name>
    <dbReference type="NCBI Taxonomy" id="2056700"/>
    <lineage>
        <taxon>Bacteria</taxon>
        <taxon>Pseudomonadati</taxon>
        <taxon>Pseudomonadota</taxon>
        <taxon>Gammaproteobacteria</taxon>
        <taxon>Thiotrichales</taxon>
        <taxon>Fastidiosibacteraceae</taxon>
        <taxon>Cysteiniphilum</taxon>
    </lineage>
</organism>
<evidence type="ECO:0000256" key="6">
    <source>
        <dbReference type="PROSITE-ProRule" id="PRU00703"/>
    </source>
</evidence>
<dbReference type="CDD" id="cd04590">
    <property type="entry name" value="CBS_pair_CorC_HlyC_assoc"/>
    <property type="match status" value="1"/>
</dbReference>
<comment type="function">
    <text evidence="4">Plays a role in the transport of magnesium and cobalt ions.</text>
</comment>
<dbReference type="InterPro" id="IPR000644">
    <property type="entry name" value="CBS_dom"/>
</dbReference>
<dbReference type="InterPro" id="IPR016169">
    <property type="entry name" value="FAD-bd_PCMH_sub2"/>
</dbReference>
<name>A0A8J2Z6E4_9GAMM</name>
<keyword evidence="2" id="KW-0677">Repeat</keyword>
<keyword evidence="3 6" id="KW-0129">CBS domain</keyword>
<dbReference type="EMBL" id="BMJS01000035">
    <property type="protein sequence ID" value="GGG05318.1"/>
    <property type="molecule type" value="Genomic_DNA"/>
</dbReference>
<dbReference type="GO" id="GO:0050660">
    <property type="term" value="F:flavin adenine dinucleotide binding"/>
    <property type="evidence" value="ECO:0007669"/>
    <property type="project" value="InterPro"/>
</dbReference>
<comment type="caution">
    <text evidence="8">The sequence shown here is derived from an EMBL/GenBank/DDBJ whole genome shotgun (WGS) entry which is preliminary data.</text>
</comment>
<comment type="similarity">
    <text evidence="1">Belongs to the UPF0053 family.</text>
</comment>
<reference evidence="8" key="1">
    <citation type="journal article" date="2014" name="Int. J. Syst. Evol. Microbiol.">
        <title>Complete genome sequence of Corynebacterium casei LMG S-19264T (=DSM 44701T), isolated from a smear-ripened cheese.</title>
        <authorList>
            <consortium name="US DOE Joint Genome Institute (JGI-PGF)"/>
            <person name="Walter F."/>
            <person name="Albersmeier A."/>
            <person name="Kalinowski J."/>
            <person name="Ruckert C."/>
        </authorList>
    </citation>
    <scope>NUCLEOTIDE SEQUENCE</scope>
    <source>
        <strain evidence="8">CGMCC 1.15758</strain>
    </source>
</reference>
<evidence type="ECO:0000259" key="7">
    <source>
        <dbReference type="PROSITE" id="PS51371"/>
    </source>
</evidence>
<dbReference type="FunFam" id="3.10.580.10:FF:000002">
    <property type="entry name" value="Magnesium/cobalt efflux protein CorC"/>
    <property type="match status" value="1"/>
</dbReference>
<evidence type="ECO:0000256" key="4">
    <source>
        <dbReference type="ARBA" id="ARBA00037273"/>
    </source>
</evidence>
<dbReference type="GO" id="GO:0003677">
    <property type="term" value="F:DNA binding"/>
    <property type="evidence" value="ECO:0007669"/>
    <property type="project" value="UniProtKB-KW"/>
</dbReference>
<reference evidence="8" key="2">
    <citation type="submission" date="2020-09" db="EMBL/GenBank/DDBJ databases">
        <authorList>
            <person name="Sun Q."/>
            <person name="Zhou Y."/>
        </authorList>
    </citation>
    <scope>NUCLEOTIDE SEQUENCE</scope>
    <source>
        <strain evidence="8">CGMCC 1.15758</strain>
    </source>
</reference>
<evidence type="ECO:0000313" key="9">
    <source>
        <dbReference type="Proteomes" id="UP000636949"/>
    </source>
</evidence>
<dbReference type="Pfam" id="PF03471">
    <property type="entry name" value="CorC_HlyC"/>
    <property type="match status" value="1"/>
</dbReference>
<dbReference type="Pfam" id="PF00571">
    <property type="entry name" value="CBS"/>
    <property type="match status" value="2"/>
</dbReference>
<proteinExistence type="inferred from homology"/>
<dbReference type="InterPro" id="IPR046342">
    <property type="entry name" value="CBS_dom_sf"/>
</dbReference>
<keyword evidence="8" id="KW-0238">DNA-binding</keyword>
<dbReference type="InterPro" id="IPR005170">
    <property type="entry name" value="Transptr-assoc_dom"/>
</dbReference>